<dbReference type="Proteomes" id="UP000323917">
    <property type="component" value="Chromosome"/>
</dbReference>
<dbReference type="KEGG" id="bgok:Pr1d_44400"/>
<evidence type="ECO:0000259" key="2">
    <source>
        <dbReference type="SMART" id="SM00471"/>
    </source>
</evidence>
<evidence type="ECO:0000256" key="1">
    <source>
        <dbReference type="ARBA" id="ARBA00022801"/>
    </source>
</evidence>
<sequence length="326" mass="37003">MSSDSRRFVSQLAHNEPVSQVFLASDKQLRPNRNGNLYLQVDLSDRSGSVNTRMWNATDNDYKAFDNGDYVHVEGATQLFQGNMQLIATRIRKARPDELDEGDFITLQSADIEKMRTRLTEILEQIQSTPLTRLAKGFLKDDAFMDKFCRAPAGMKNHHAYQGGLLEHVLSLMELVLAVAPKYPQLSQDKLLMGAFLHDAAKTDELFYDRDIGYTDAGQLLGHMVIGVSMLDEKVRQIVQQDGQPFPERLLIELKHLIISHHGEYEYGSPKLPMTLEAIVLHLLDNLDAKVASFSQLMADCPNSESNWTQYFSQIGRKLFKPEKED</sequence>
<feature type="domain" description="HD/PDEase" evidence="2">
    <location>
        <begin position="161"/>
        <end position="299"/>
    </location>
</feature>
<dbReference type="SUPFAM" id="SSF50249">
    <property type="entry name" value="Nucleic acid-binding proteins"/>
    <property type="match status" value="1"/>
</dbReference>
<dbReference type="Pfam" id="PF01336">
    <property type="entry name" value="tRNA_anti-codon"/>
    <property type="match status" value="1"/>
</dbReference>
<dbReference type="InterPro" id="IPR012340">
    <property type="entry name" value="NA-bd_OB-fold"/>
</dbReference>
<proteinExistence type="predicted"/>
<dbReference type="GO" id="GO:0031125">
    <property type="term" value="P:rRNA 3'-end processing"/>
    <property type="evidence" value="ECO:0007669"/>
    <property type="project" value="TreeGrafter"/>
</dbReference>
<dbReference type="OrthoDB" id="9778453at2"/>
<evidence type="ECO:0000313" key="3">
    <source>
        <dbReference type="EMBL" id="QEG37100.1"/>
    </source>
</evidence>
<dbReference type="InterPro" id="IPR050798">
    <property type="entry name" value="YhaM_exoribonuc/phosphodiest"/>
</dbReference>
<dbReference type="RefSeq" id="WP_148075376.1">
    <property type="nucleotide sequence ID" value="NZ_CP042913.1"/>
</dbReference>
<dbReference type="InterPro" id="IPR004365">
    <property type="entry name" value="NA-bd_OB_tRNA"/>
</dbReference>
<dbReference type="GO" id="GO:0003676">
    <property type="term" value="F:nucleic acid binding"/>
    <property type="evidence" value="ECO:0007669"/>
    <property type="project" value="InterPro"/>
</dbReference>
<reference evidence="3 4" key="1">
    <citation type="submission" date="2019-08" db="EMBL/GenBank/DDBJ databases">
        <title>Deep-cultivation of Planctomycetes and their phenomic and genomic characterization uncovers novel biology.</title>
        <authorList>
            <person name="Wiegand S."/>
            <person name="Jogler M."/>
            <person name="Boedeker C."/>
            <person name="Pinto D."/>
            <person name="Vollmers J."/>
            <person name="Rivas-Marin E."/>
            <person name="Kohn T."/>
            <person name="Peeters S.H."/>
            <person name="Heuer A."/>
            <person name="Rast P."/>
            <person name="Oberbeckmann S."/>
            <person name="Bunk B."/>
            <person name="Jeske O."/>
            <person name="Meyerdierks A."/>
            <person name="Storesund J.E."/>
            <person name="Kallscheuer N."/>
            <person name="Luecker S."/>
            <person name="Lage O.M."/>
            <person name="Pohl T."/>
            <person name="Merkel B.J."/>
            <person name="Hornburger P."/>
            <person name="Mueller R.-W."/>
            <person name="Bruemmer F."/>
            <person name="Labrenz M."/>
            <person name="Spormann A.M."/>
            <person name="Op den Camp H."/>
            <person name="Overmann J."/>
            <person name="Amann R."/>
            <person name="Jetten M.S.M."/>
            <person name="Mascher T."/>
            <person name="Medema M.H."/>
            <person name="Devos D.P."/>
            <person name="Kaster A.-K."/>
            <person name="Ovreas L."/>
            <person name="Rohde M."/>
            <person name="Galperin M.Y."/>
            <person name="Jogler C."/>
        </authorList>
    </citation>
    <scope>NUCLEOTIDE SEQUENCE [LARGE SCALE GENOMIC DNA]</scope>
    <source>
        <strain evidence="3 4">Pr1d</strain>
    </source>
</reference>
<dbReference type="GO" id="GO:0016787">
    <property type="term" value="F:hydrolase activity"/>
    <property type="evidence" value="ECO:0007669"/>
    <property type="project" value="UniProtKB-KW"/>
</dbReference>
<dbReference type="SUPFAM" id="SSF109604">
    <property type="entry name" value="HD-domain/PDEase-like"/>
    <property type="match status" value="1"/>
</dbReference>
<dbReference type="PANTHER" id="PTHR37294">
    <property type="entry name" value="3'-5' EXORIBONUCLEASE YHAM"/>
    <property type="match status" value="1"/>
</dbReference>
<dbReference type="EMBL" id="CP042913">
    <property type="protein sequence ID" value="QEG37100.1"/>
    <property type="molecule type" value="Genomic_DNA"/>
</dbReference>
<gene>
    <name evidence="3" type="primary">yhaM_2</name>
    <name evidence="3" type="ORF">Pr1d_44400</name>
</gene>
<accession>A0A5B9QHN7</accession>
<dbReference type="Gene3D" id="1.10.3210.10">
    <property type="entry name" value="Hypothetical protein af1432"/>
    <property type="match status" value="1"/>
</dbReference>
<dbReference type="InterPro" id="IPR003607">
    <property type="entry name" value="HD/PDEase_dom"/>
</dbReference>
<evidence type="ECO:0000313" key="4">
    <source>
        <dbReference type="Proteomes" id="UP000323917"/>
    </source>
</evidence>
<name>A0A5B9QHN7_9BACT</name>
<organism evidence="3 4">
    <name type="scientific">Bythopirellula goksoeyrii</name>
    <dbReference type="NCBI Taxonomy" id="1400387"/>
    <lineage>
        <taxon>Bacteria</taxon>
        <taxon>Pseudomonadati</taxon>
        <taxon>Planctomycetota</taxon>
        <taxon>Planctomycetia</taxon>
        <taxon>Pirellulales</taxon>
        <taxon>Lacipirellulaceae</taxon>
        <taxon>Bythopirellula</taxon>
    </lineage>
</organism>
<dbReference type="AlphaFoldDB" id="A0A5B9QHN7"/>
<dbReference type="SMART" id="SM00471">
    <property type="entry name" value="HDc"/>
    <property type="match status" value="1"/>
</dbReference>
<protein>
    <submittedName>
        <fullName evidence="3">3'-5' exoribonuclease YhaM</fullName>
        <ecNumber evidence="3">3.1.-.-</ecNumber>
    </submittedName>
</protein>
<dbReference type="EC" id="3.1.-.-" evidence="3"/>
<dbReference type="Gene3D" id="2.40.50.140">
    <property type="entry name" value="Nucleic acid-binding proteins"/>
    <property type="match status" value="1"/>
</dbReference>
<dbReference type="Pfam" id="PF01966">
    <property type="entry name" value="HD"/>
    <property type="match status" value="1"/>
</dbReference>
<dbReference type="InterPro" id="IPR006674">
    <property type="entry name" value="HD_domain"/>
</dbReference>
<dbReference type="PANTHER" id="PTHR37294:SF1">
    <property type="entry name" value="3'-5' EXORIBONUCLEASE YHAM"/>
    <property type="match status" value="1"/>
</dbReference>
<keyword evidence="1 3" id="KW-0378">Hydrolase</keyword>
<dbReference type="CDD" id="cd04492">
    <property type="entry name" value="YhaM_OBF_like"/>
    <property type="match status" value="1"/>
</dbReference>
<keyword evidence="4" id="KW-1185">Reference proteome</keyword>